<sequence length="71" mass="8041">MLNKKSLIARWDDDQLAEVNRLLAAVTGKHNLLEHSRHLEEVGDSWVIAPYGAKSHRYFLAKNRTPSDPCG</sequence>
<protein>
    <submittedName>
        <fullName evidence="1">Uncharacterized protein</fullName>
    </submittedName>
</protein>
<keyword evidence="2" id="KW-1185">Reference proteome</keyword>
<organism evidence="1 2">
    <name type="scientific">Paenibacillus agaridevorans</name>
    <dbReference type="NCBI Taxonomy" id="171404"/>
    <lineage>
        <taxon>Bacteria</taxon>
        <taxon>Bacillati</taxon>
        <taxon>Bacillota</taxon>
        <taxon>Bacilli</taxon>
        <taxon>Bacillales</taxon>
        <taxon>Paenibacillaceae</taxon>
        <taxon>Paenibacillus</taxon>
    </lineage>
</organism>
<evidence type="ECO:0000313" key="2">
    <source>
        <dbReference type="Proteomes" id="UP000245202"/>
    </source>
</evidence>
<evidence type="ECO:0000313" key="1">
    <source>
        <dbReference type="EMBL" id="GBG10429.1"/>
    </source>
</evidence>
<comment type="caution">
    <text evidence="1">The sequence shown here is derived from an EMBL/GenBank/DDBJ whole genome shotgun (WGS) entry which is preliminary data.</text>
</comment>
<proteinExistence type="predicted"/>
<reference evidence="1 2" key="1">
    <citation type="submission" date="2017-08" db="EMBL/GenBank/DDBJ databases">
        <title>Substantial Increase in Enzyme Production by Combined Drug-Resistance Mutations in Paenibacillus agaridevorans.</title>
        <authorList>
            <person name="Tanaka Y."/>
            <person name="Funane K."/>
            <person name="Hosaka T."/>
            <person name="Shiwa Y."/>
            <person name="Fujita N."/>
            <person name="Miyazaki T."/>
            <person name="Yoshikawa H."/>
            <person name="Murakami K."/>
            <person name="Kasahara K."/>
            <person name="Inaoka T."/>
            <person name="Hiraga Y."/>
            <person name="Ochi K."/>
        </authorList>
    </citation>
    <scope>NUCLEOTIDE SEQUENCE [LARGE SCALE GENOMIC DNA]</scope>
    <source>
        <strain evidence="1 2">T-3040</strain>
    </source>
</reference>
<gene>
    <name evidence="1" type="ORF">PAT3040_05162</name>
</gene>
<dbReference type="Proteomes" id="UP000245202">
    <property type="component" value="Unassembled WGS sequence"/>
</dbReference>
<dbReference type="AlphaFoldDB" id="A0A2R5EXP1"/>
<name>A0A2R5EXP1_9BACL</name>
<accession>A0A2R5EXP1</accession>
<feature type="non-terminal residue" evidence="1">
    <location>
        <position position="71"/>
    </location>
</feature>
<dbReference type="EMBL" id="BDQX01000323">
    <property type="protein sequence ID" value="GBG10429.1"/>
    <property type="molecule type" value="Genomic_DNA"/>
</dbReference>